<name>A0A1W7D3B9_9ACTN</name>
<dbReference type="SUPFAM" id="SSF52540">
    <property type="entry name" value="P-loop containing nucleoside triphosphate hydrolases"/>
    <property type="match status" value="1"/>
</dbReference>
<dbReference type="Proteomes" id="UP000194218">
    <property type="component" value="Chromosome"/>
</dbReference>
<dbReference type="InterPro" id="IPR027417">
    <property type="entry name" value="P-loop_NTPase"/>
</dbReference>
<evidence type="ECO:0000313" key="3">
    <source>
        <dbReference type="Proteomes" id="UP000194218"/>
    </source>
</evidence>
<dbReference type="EMBL" id="CP021121">
    <property type="protein sequence ID" value="ARQ71568.1"/>
    <property type="molecule type" value="Genomic_DNA"/>
</dbReference>
<dbReference type="Pfam" id="PF13469">
    <property type="entry name" value="Sulfotransfer_3"/>
    <property type="match status" value="1"/>
</dbReference>
<gene>
    <name evidence="2" type="ORF">CAG99_24515</name>
</gene>
<dbReference type="Gene3D" id="3.40.50.300">
    <property type="entry name" value="P-loop containing nucleotide triphosphate hydrolases"/>
    <property type="match status" value="1"/>
</dbReference>
<sequence length="313" mass="34021">MTLLRKINAVLGSATGFQVRRVPRGSGGQRAGSAPARAPGHPPARRPGQRASGYRRPAASGVDRLLRRPVFVIAPVRSGSTLLRMMLGSHSLLHAPHETHFRRLEVHCATGLAEKSLHALGLGRGDAEHLLWDRLLHRELVKSGKQVLVEKTPGNAFVHERVAACWPDARFVFLLRHPASVARSWHEADPVRRSPEHAVLDALRFMNAVERARGNLNGYTVRYEELTEDPALALKGVCAFLGVDWEPGMLDYGSHHSAEPEKGLGDWKEKIRTGSVQPGRPLPDPAEVPAPLHAVCAAWGYPAGPAGTGRGTP</sequence>
<keyword evidence="3" id="KW-1185">Reference proteome</keyword>
<feature type="region of interest" description="Disordered" evidence="1">
    <location>
        <begin position="20"/>
        <end position="59"/>
    </location>
</feature>
<dbReference type="AlphaFoldDB" id="A0A1W7D3B9"/>
<evidence type="ECO:0000313" key="2">
    <source>
        <dbReference type="EMBL" id="ARQ71568.1"/>
    </source>
</evidence>
<proteinExistence type="predicted"/>
<evidence type="ECO:0000256" key="1">
    <source>
        <dbReference type="SAM" id="MobiDB-lite"/>
    </source>
</evidence>
<reference evidence="2 3" key="1">
    <citation type="submission" date="2017-05" db="EMBL/GenBank/DDBJ databases">
        <title>Complete genome sequence of Streptomyces sp. SCSIO 03032 revealed the diverse biosynthetic pathways for its bioactive secondary metabolites.</title>
        <authorList>
            <person name="Ma L."/>
            <person name="Zhu Y."/>
            <person name="Zhang W."/>
            <person name="Zhang G."/>
            <person name="Tian X."/>
            <person name="Zhang S."/>
            <person name="Zhang C."/>
        </authorList>
    </citation>
    <scope>NUCLEOTIDE SEQUENCE [LARGE SCALE GENOMIC DNA]</scope>
    <source>
        <strain evidence="2 3">SCSIO 03032</strain>
    </source>
</reference>
<organism evidence="2 3">
    <name type="scientific">Streptomyces marincola</name>
    <dbReference type="NCBI Taxonomy" id="2878388"/>
    <lineage>
        <taxon>Bacteria</taxon>
        <taxon>Bacillati</taxon>
        <taxon>Actinomycetota</taxon>
        <taxon>Actinomycetes</taxon>
        <taxon>Kitasatosporales</taxon>
        <taxon>Streptomycetaceae</taxon>
        <taxon>Streptomyces</taxon>
    </lineage>
</organism>
<protein>
    <submittedName>
        <fullName evidence="2">Sulfotransferase family protein</fullName>
    </submittedName>
</protein>
<dbReference type="RefSeq" id="WP_176582990.1">
    <property type="nucleotide sequence ID" value="NZ_CP021121.1"/>
</dbReference>
<keyword evidence="2" id="KW-0808">Transferase</keyword>
<dbReference type="GO" id="GO:0016740">
    <property type="term" value="F:transferase activity"/>
    <property type="evidence" value="ECO:0007669"/>
    <property type="project" value="UniProtKB-KW"/>
</dbReference>
<accession>A0A1W7D3B9</accession>
<dbReference type="KEGG" id="smao:CAG99_24515"/>